<name>A0AAD7E1V2_MYCRO</name>
<reference evidence="1" key="1">
    <citation type="submission" date="2023-03" db="EMBL/GenBank/DDBJ databases">
        <title>Massive genome expansion in bonnet fungi (Mycena s.s.) driven by repeated elements and novel gene families across ecological guilds.</title>
        <authorList>
            <consortium name="Lawrence Berkeley National Laboratory"/>
            <person name="Harder C.B."/>
            <person name="Miyauchi S."/>
            <person name="Viragh M."/>
            <person name="Kuo A."/>
            <person name="Thoen E."/>
            <person name="Andreopoulos B."/>
            <person name="Lu D."/>
            <person name="Skrede I."/>
            <person name="Drula E."/>
            <person name="Henrissat B."/>
            <person name="Morin E."/>
            <person name="Kohler A."/>
            <person name="Barry K."/>
            <person name="LaButti K."/>
            <person name="Morin E."/>
            <person name="Salamov A."/>
            <person name="Lipzen A."/>
            <person name="Mereny Z."/>
            <person name="Hegedus B."/>
            <person name="Baldrian P."/>
            <person name="Stursova M."/>
            <person name="Weitz H."/>
            <person name="Taylor A."/>
            <person name="Grigoriev I.V."/>
            <person name="Nagy L.G."/>
            <person name="Martin F."/>
            <person name="Kauserud H."/>
        </authorList>
    </citation>
    <scope>NUCLEOTIDE SEQUENCE</scope>
    <source>
        <strain evidence="1">CBHHK067</strain>
    </source>
</reference>
<sequence length="193" mass="21131">MATNSLTQPSTDELKLVEVSANFLCEIADLTPGKSLEAKLNRDYGPSSEIYQQLSELALRGLRDGWLANQEVRRQITGPNYRRSRLRAPSEEQSWFSITAVYMESEGEQVFAGQYHAHPYGEINCSIPVPGTGANPELEGTDGFWAGCGWTCPGPGSHHYPKARGGGLISLFFLPAGRISYNATPDMPQPVDP</sequence>
<comment type="caution">
    <text evidence="1">The sequence shown here is derived from an EMBL/GenBank/DDBJ whole genome shotgun (WGS) entry which is preliminary data.</text>
</comment>
<proteinExistence type="predicted"/>
<organism evidence="1 2">
    <name type="scientific">Mycena rosella</name>
    <name type="common">Pink bonnet</name>
    <name type="synonym">Agaricus rosellus</name>
    <dbReference type="NCBI Taxonomy" id="1033263"/>
    <lineage>
        <taxon>Eukaryota</taxon>
        <taxon>Fungi</taxon>
        <taxon>Dikarya</taxon>
        <taxon>Basidiomycota</taxon>
        <taxon>Agaricomycotina</taxon>
        <taxon>Agaricomycetes</taxon>
        <taxon>Agaricomycetidae</taxon>
        <taxon>Agaricales</taxon>
        <taxon>Marasmiineae</taxon>
        <taxon>Mycenaceae</taxon>
        <taxon>Mycena</taxon>
    </lineage>
</organism>
<dbReference type="Proteomes" id="UP001221757">
    <property type="component" value="Unassembled WGS sequence"/>
</dbReference>
<dbReference type="InterPro" id="IPR032345">
    <property type="entry name" value="PnbB"/>
</dbReference>
<accession>A0AAD7E1V2</accession>
<dbReference type="AlphaFoldDB" id="A0AAD7E1V2"/>
<protein>
    <submittedName>
        <fullName evidence="1">p-hydroxylaminobenzoate lyase</fullName>
    </submittedName>
</protein>
<keyword evidence="2" id="KW-1185">Reference proteome</keyword>
<evidence type="ECO:0000313" key="1">
    <source>
        <dbReference type="EMBL" id="KAJ7702962.1"/>
    </source>
</evidence>
<keyword evidence="1" id="KW-0456">Lyase</keyword>
<gene>
    <name evidence="1" type="ORF">B0H17DRAFT_79851</name>
</gene>
<dbReference type="Pfam" id="PF16155">
    <property type="entry name" value="PnbB"/>
    <property type="match status" value="1"/>
</dbReference>
<dbReference type="EMBL" id="JARKIE010000013">
    <property type="protein sequence ID" value="KAJ7702962.1"/>
    <property type="molecule type" value="Genomic_DNA"/>
</dbReference>
<evidence type="ECO:0000313" key="2">
    <source>
        <dbReference type="Proteomes" id="UP001221757"/>
    </source>
</evidence>
<dbReference type="GO" id="GO:0016829">
    <property type="term" value="F:lyase activity"/>
    <property type="evidence" value="ECO:0007669"/>
    <property type="project" value="UniProtKB-KW"/>
</dbReference>